<feature type="region of interest" description="Disordered" evidence="4">
    <location>
        <begin position="599"/>
        <end position="719"/>
    </location>
</feature>
<proteinExistence type="predicted"/>
<feature type="compositionally biased region" description="Basic and acidic residues" evidence="4">
    <location>
        <begin position="36"/>
        <end position="45"/>
    </location>
</feature>
<dbReference type="RefSeq" id="XP_056078513.1">
    <property type="nucleotide sequence ID" value="XM_056224612.1"/>
</dbReference>
<organism evidence="5 6">
    <name type="scientific">Saccharomyces mikatae IFO 1815</name>
    <dbReference type="NCBI Taxonomy" id="226126"/>
    <lineage>
        <taxon>Eukaryota</taxon>
        <taxon>Fungi</taxon>
        <taxon>Dikarya</taxon>
        <taxon>Ascomycota</taxon>
        <taxon>Saccharomycotina</taxon>
        <taxon>Saccharomycetes</taxon>
        <taxon>Saccharomycetales</taxon>
        <taxon>Saccharomycetaceae</taxon>
        <taxon>Saccharomyces</taxon>
    </lineage>
</organism>
<keyword evidence="6" id="KW-1185">Reference proteome</keyword>
<evidence type="ECO:0008006" key="7">
    <source>
        <dbReference type="Google" id="ProtNLM"/>
    </source>
</evidence>
<accession>A0AA35IR64</accession>
<keyword evidence="2" id="KW-0597">Phosphoprotein</keyword>
<evidence type="ECO:0000256" key="1">
    <source>
        <dbReference type="ARBA" id="ARBA00004604"/>
    </source>
</evidence>
<dbReference type="Pfam" id="PF04615">
    <property type="entry name" value="Utp14"/>
    <property type="match status" value="1"/>
</dbReference>
<feature type="compositionally biased region" description="Polar residues" evidence="4">
    <location>
        <begin position="151"/>
        <end position="164"/>
    </location>
</feature>
<dbReference type="GeneID" id="80920267"/>
<dbReference type="Proteomes" id="UP001161438">
    <property type="component" value="Chromosome 13"/>
</dbReference>
<dbReference type="GO" id="GO:0032040">
    <property type="term" value="C:small-subunit processome"/>
    <property type="evidence" value="ECO:0007669"/>
    <property type="project" value="InterPro"/>
</dbReference>
<protein>
    <recommendedName>
        <fullName evidence="7">Utp14p</fullName>
    </recommendedName>
</protein>
<evidence type="ECO:0000313" key="5">
    <source>
        <dbReference type="EMBL" id="CAI4035393.1"/>
    </source>
</evidence>
<evidence type="ECO:0000256" key="4">
    <source>
        <dbReference type="SAM" id="MobiDB-lite"/>
    </source>
</evidence>
<dbReference type="PANTHER" id="PTHR14150:SF12">
    <property type="entry name" value="U3 SMALL NUCLEOLAR RNA-ASSOCIATED PROTEIN 14 HOMOLOG A"/>
    <property type="match status" value="1"/>
</dbReference>
<dbReference type="EMBL" id="OX365769">
    <property type="protein sequence ID" value="CAI4035393.1"/>
    <property type="molecule type" value="Genomic_DNA"/>
</dbReference>
<reference evidence="5" key="1">
    <citation type="submission" date="2022-10" db="EMBL/GenBank/DDBJ databases">
        <authorList>
            <person name="Byrne P K."/>
        </authorList>
    </citation>
    <scope>NUCLEOTIDE SEQUENCE</scope>
    <source>
        <strain evidence="5">IFO1815</strain>
    </source>
</reference>
<feature type="region of interest" description="Disordered" evidence="4">
    <location>
        <begin position="1"/>
        <end position="195"/>
    </location>
</feature>
<gene>
    <name evidence="5" type="primary">SMKI13G0410</name>
    <name evidence="5" type="ORF">SMKI_13G0410</name>
</gene>
<dbReference type="AlphaFoldDB" id="A0AA35IR64"/>
<dbReference type="PANTHER" id="PTHR14150">
    <property type="entry name" value="U3 SMALL NUCLEOLAR RNA-ASSOCIATED PROTEIN 14"/>
    <property type="match status" value="1"/>
</dbReference>
<feature type="compositionally biased region" description="Basic and acidic residues" evidence="4">
    <location>
        <begin position="684"/>
        <end position="706"/>
    </location>
</feature>
<feature type="compositionally biased region" description="Basic residues" evidence="4">
    <location>
        <begin position="1"/>
        <end position="14"/>
    </location>
</feature>
<feature type="compositionally biased region" description="Acidic residues" evidence="4">
    <location>
        <begin position="110"/>
        <end position="127"/>
    </location>
</feature>
<feature type="compositionally biased region" description="Basic and acidic residues" evidence="4">
    <location>
        <begin position="599"/>
        <end position="616"/>
    </location>
</feature>
<dbReference type="GO" id="GO:0006364">
    <property type="term" value="P:rRNA processing"/>
    <property type="evidence" value="ECO:0007669"/>
    <property type="project" value="InterPro"/>
</dbReference>
<name>A0AA35IR64_SACMI</name>
<feature type="compositionally biased region" description="Acidic residues" evidence="4">
    <location>
        <begin position="61"/>
        <end position="90"/>
    </location>
</feature>
<keyword evidence="3" id="KW-0539">Nucleus</keyword>
<comment type="subcellular location">
    <subcellularLocation>
        <location evidence="1">Nucleus</location>
        <location evidence="1">Nucleolus</location>
    </subcellularLocation>
</comment>
<feature type="compositionally biased region" description="Acidic residues" evidence="4">
    <location>
        <begin position="171"/>
        <end position="195"/>
    </location>
</feature>
<feature type="region of interest" description="Disordered" evidence="4">
    <location>
        <begin position="778"/>
        <end position="803"/>
    </location>
</feature>
<evidence type="ECO:0000256" key="2">
    <source>
        <dbReference type="ARBA" id="ARBA00022553"/>
    </source>
</evidence>
<evidence type="ECO:0000256" key="3">
    <source>
        <dbReference type="ARBA" id="ARBA00023242"/>
    </source>
</evidence>
<sequence>MAKKKSKSRSKSSRRVLDAFQLAEREINGEFDDTSDNDKRNDARRNGTVVNLLKRSKGGAESDEDDIGTESFEDEELNSDEALGSDDDYDVLNSKFSQTIRDKKKKNADYEDDEDEGGYTSIDEEDLMPLSKVWDMDSKTVQNGNDEEDTSLQLKLQDTDASTGSSSSEVSESESESEDEDEEDPFDEISEDEEDIELNTITAKLIDETKSKVPKRLDTYGTGEANEYVLPSVSATNASSGKLTLADMMNVVDDRQVIENANLLKGKSSTYEVPLPQRIQQRHERKAAYEISKQEISKWNDIVQQNRRADHLTFPLNKPIEHNHASAFTRTQDVPQTELQEKVDQVLQESNLVDPEKNSTFEELGTAKMTPEEMRKRTTEMRLMRELMFREERKARRLKKIKSKTYRKIKKKELMKNRELADISSDEDNEDHDIARAKERMTLKHKTNSKWAKDMIKHGMTNDAETREEMEEMLRQGERLKAKMLDRNSDNESDDRVLTLSDVENEEEENADSATLKSNLGKTGVMNMAFMKNAEAREKEANEETLRKLRAVENNGDIKLFESDEEVTNGENIQLNNGRRIYTPGTLESNKDMSELNAHTKEEHEIDESRSLENRLKVKNGRQSKNVKTNAEGAMIVEESSDEESAQKSQNTPQDDEAKIVNPWLTNESDEESIVKKQSSKVSIVDKDSSKNAKAMDKMNKAEMKQKSKKKKGKLNNDEDLLLTADDSTRLKIVDSYGGSDDEQVGNGFIFKQQDVIAEAFAGDDVVAEFQEEKKRTIDDEDDKEVDTTLPGWGEWAGAGSKPKNKKRKFIKKVKGVVNKDKRRDKNLRDVIINEKVNKKNLKYQSSAVPFPFENREQYERSLRMPIGQEWTSRASHQELIKPRIMTKPGQVIDPLRAPFK</sequence>
<evidence type="ECO:0000313" key="6">
    <source>
        <dbReference type="Proteomes" id="UP001161438"/>
    </source>
</evidence>
<dbReference type="InterPro" id="IPR006709">
    <property type="entry name" value="SSU_processome_Utp14"/>
</dbReference>